<proteinExistence type="predicted"/>
<evidence type="ECO:0000259" key="1">
    <source>
        <dbReference type="Pfam" id="PF17667"/>
    </source>
</evidence>
<feature type="domain" description="Fungal-type protein kinase" evidence="1">
    <location>
        <begin position="46"/>
        <end position="247"/>
    </location>
</feature>
<dbReference type="PANTHER" id="PTHR38248:SF2">
    <property type="entry name" value="FUNK1 11"/>
    <property type="match status" value="1"/>
</dbReference>
<dbReference type="SUPFAM" id="SSF56112">
    <property type="entry name" value="Protein kinase-like (PK-like)"/>
    <property type="match status" value="1"/>
</dbReference>
<evidence type="ECO:0000313" key="2">
    <source>
        <dbReference type="EMBL" id="KIM74740.1"/>
    </source>
</evidence>
<keyword evidence="3" id="KW-1185">Reference proteome</keyword>
<dbReference type="OrthoDB" id="5592585at2759"/>
<name>A0A0C3EQA9_PILCF</name>
<gene>
    <name evidence="2" type="ORF">PILCRDRAFT_79756</name>
</gene>
<dbReference type="PANTHER" id="PTHR38248">
    <property type="entry name" value="FUNK1 6"/>
    <property type="match status" value="1"/>
</dbReference>
<protein>
    <recommendedName>
        <fullName evidence="1">Fungal-type protein kinase domain-containing protein</fullName>
    </recommendedName>
</protein>
<reference evidence="2 3" key="1">
    <citation type="submission" date="2014-04" db="EMBL/GenBank/DDBJ databases">
        <authorList>
            <consortium name="DOE Joint Genome Institute"/>
            <person name="Kuo A."/>
            <person name="Tarkka M."/>
            <person name="Buscot F."/>
            <person name="Kohler A."/>
            <person name="Nagy L.G."/>
            <person name="Floudas D."/>
            <person name="Copeland A."/>
            <person name="Barry K.W."/>
            <person name="Cichocki N."/>
            <person name="Veneault-Fourrey C."/>
            <person name="LaButti K."/>
            <person name="Lindquist E.A."/>
            <person name="Lipzen A."/>
            <person name="Lundell T."/>
            <person name="Morin E."/>
            <person name="Murat C."/>
            <person name="Sun H."/>
            <person name="Tunlid A."/>
            <person name="Henrissat B."/>
            <person name="Grigoriev I.V."/>
            <person name="Hibbett D.S."/>
            <person name="Martin F."/>
            <person name="Nordberg H.P."/>
            <person name="Cantor M.N."/>
            <person name="Hua S.X."/>
        </authorList>
    </citation>
    <scope>NUCLEOTIDE SEQUENCE [LARGE SCALE GENOMIC DNA]</scope>
    <source>
        <strain evidence="2 3">F 1598</strain>
    </source>
</reference>
<dbReference type="Gene3D" id="1.10.510.10">
    <property type="entry name" value="Transferase(Phosphotransferase) domain 1"/>
    <property type="match status" value="1"/>
</dbReference>
<dbReference type="InParanoid" id="A0A0C3EQA9"/>
<dbReference type="Pfam" id="PF17667">
    <property type="entry name" value="Pkinase_fungal"/>
    <property type="match status" value="1"/>
</dbReference>
<dbReference type="EMBL" id="KN833056">
    <property type="protein sequence ID" value="KIM74740.1"/>
    <property type="molecule type" value="Genomic_DNA"/>
</dbReference>
<dbReference type="InterPro" id="IPR040976">
    <property type="entry name" value="Pkinase_fungal"/>
</dbReference>
<organism evidence="2 3">
    <name type="scientific">Piloderma croceum (strain F 1598)</name>
    <dbReference type="NCBI Taxonomy" id="765440"/>
    <lineage>
        <taxon>Eukaryota</taxon>
        <taxon>Fungi</taxon>
        <taxon>Dikarya</taxon>
        <taxon>Basidiomycota</taxon>
        <taxon>Agaricomycotina</taxon>
        <taxon>Agaricomycetes</taxon>
        <taxon>Agaricomycetidae</taxon>
        <taxon>Atheliales</taxon>
        <taxon>Atheliaceae</taxon>
        <taxon>Piloderma</taxon>
    </lineage>
</organism>
<evidence type="ECO:0000313" key="3">
    <source>
        <dbReference type="Proteomes" id="UP000054166"/>
    </source>
</evidence>
<reference evidence="3" key="2">
    <citation type="submission" date="2015-01" db="EMBL/GenBank/DDBJ databases">
        <title>Evolutionary Origins and Diversification of the Mycorrhizal Mutualists.</title>
        <authorList>
            <consortium name="DOE Joint Genome Institute"/>
            <consortium name="Mycorrhizal Genomics Consortium"/>
            <person name="Kohler A."/>
            <person name="Kuo A."/>
            <person name="Nagy L.G."/>
            <person name="Floudas D."/>
            <person name="Copeland A."/>
            <person name="Barry K.W."/>
            <person name="Cichocki N."/>
            <person name="Veneault-Fourrey C."/>
            <person name="LaButti K."/>
            <person name="Lindquist E.A."/>
            <person name="Lipzen A."/>
            <person name="Lundell T."/>
            <person name="Morin E."/>
            <person name="Murat C."/>
            <person name="Riley R."/>
            <person name="Ohm R."/>
            <person name="Sun H."/>
            <person name="Tunlid A."/>
            <person name="Henrissat B."/>
            <person name="Grigoriev I.V."/>
            <person name="Hibbett D.S."/>
            <person name="Martin F."/>
        </authorList>
    </citation>
    <scope>NUCLEOTIDE SEQUENCE [LARGE SCALE GENOMIC DNA]</scope>
    <source>
        <strain evidence="3">F 1598</strain>
    </source>
</reference>
<dbReference type="InterPro" id="IPR011009">
    <property type="entry name" value="Kinase-like_dom_sf"/>
</dbReference>
<dbReference type="HOGENOM" id="CLU_006410_1_1_1"/>
<dbReference type="AlphaFoldDB" id="A0A0C3EQA9"/>
<accession>A0A0C3EQA9</accession>
<dbReference type="Proteomes" id="UP000054166">
    <property type="component" value="Unassembled WGS sequence"/>
</dbReference>
<sequence>MFLRREGLGLAEDAILVKLTVPTPNSNWEYIVPVPTAGPYTPPGQATCGFVGYDLQRHVKVFIKDTWRVDLPDIEKEGDTYQLMQVAQVKNIALCFAAGDIEYHTTLTHLYQDELWACKTKKVLVPHHHYRLVLDVIGDHLTNFSSLWEMLRCVLDPLESHEDALKAGVLHCDISVGNILIVDRRGILIDWDLSKRLVRKPCLSDAVRQPTRTGTWQFMSAALVKSKEAPHTFVDDLESIFYVILWLLVMYLANSMSPASRTSFIQSVLDPEQFEGTGGSAKADFLQGCSTLREVMFNN</sequence>